<evidence type="ECO:0000256" key="1">
    <source>
        <dbReference type="SAM" id="MobiDB-lite"/>
    </source>
</evidence>
<dbReference type="Gene3D" id="3.60.10.10">
    <property type="entry name" value="Endonuclease/exonuclease/phosphatase"/>
    <property type="match status" value="1"/>
</dbReference>
<dbReference type="Proteomes" id="UP000277204">
    <property type="component" value="Unassembled WGS sequence"/>
</dbReference>
<dbReference type="InterPro" id="IPR043502">
    <property type="entry name" value="DNA/RNA_pol_sf"/>
</dbReference>
<dbReference type="InterPro" id="IPR036691">
    <property type="entry name" value="Endo/exonu/phosph_ase_sf"/>
</dbReference>
<feature type="compositionally biased region" description="Basic and acidic residues" evidence="1">
    <location>
        <begin position="639"/>
        <end position="657"/>
    </location>
</feature>
<dbReference type="STRING" id="48269.A0A183N2R5"/>
<dbReference type="EMBL" id="UZAI01019243">
    <property type="protein sequence ID" value="VDP43876.1"/>
    <property type="molecule type" value="Genomic_DNA"/>
</dbReference>
<gene>
    <name evidence="2" type="ORF">SMRZ_LOCUS22590</name>
</gene>
<dbReference type="SUPFAM" id="SSF56672">
    <property type="entry name" value="DNA/RNA polymerases"/>
    <property type="match status" value="1"/>
</dbReference>
<keyword evidence="3" id="KW-1185">Reference proteome</keyword>
<dbReference type="Pfam" id="PF00078">
    <property type="entry name" value="RVT_1"/>
    <property type="match status" value="1"/>
</dbReference>
<evidence type="ECO:0000313" key="2">
    <source>
        <dbReference type="EMBL" id="VDP43876.1"/>
    </source>
</evidence>
<dbReference type="AlphaFoldDB" id="A0A183N2R5"/>
<name>A0A183N2R5_9TREM</name>
<dbReference type="PANTHER" id="PTHR47027:SF25">
    <property type="entry name" value="REVERSE TRANSCRIPTASE DOMAIN-CONTAINING PROTEIN"/>
    <property type="match status" value="1"/>
</dbReference>
<evidence type="ECO:0000313" key="3">
    <source>
        <dbReference type="Proteomes" id="UP000277204"/>
    </source>
</evidence>
<dbReference type="SUPFAM" id="SSF56219">
    <property type="entry name" value="DNase I-like"/>
    <property type="match status" value="1"/>
</dbReference>
<protein>
    <submittedName>
        <fullName evidence="2">Uncharacterized protein</fullName>
    </submittedName>
</protein>
<feature type="region of interest" description="Disordered" evidence="1">
    <location>
        <begin position="586"/>
        <end position="684"/>
    </location>
</feature>
<dbReference type="InterPro" id="IPR000477">
    <property type="entry name" value="RT_dom"/>
</dbReference>
<dbReference type="PROSITE" id="PS50878">
    <property type="entry name" value="RT_POL"/>
    <property type="match status" value="1"/>
</dbReference>
<dbReference type="CDD" id="cd09076">
    <property type="entry name" value="L1-EN"/>
    <property type="match status" value="1"/>
</dbReference>
<sequence>MWDTGRAFQIAAEMRRYNLEVLRISETHWTQVGQQRLTTGELLLYSGHEEENAPHTQGVALMLSKQAQNALIGWESHGPRIIKASFKTKKEGTSMNIIQCYALTNDYNEDAKDQFYNRLQSIVEKCPIKDLTILMGDFNAKVGTDNTGYEDIMGRHGQGERNENGTTVESNWKGIKEAITSTCHEVLSHKKHHHKEWITVDTLDKIQERRNKKTAINTSRTRAEKAKAQAEYTVVNKQVKKSIRTDKREYVEGLEKTVEKAAREGNMRQLYDITKKLSGNRRKPERPVKSKEAEVITNIEEQQNRWVEQLKELLNRPAPLNPPNIEAAPTDLPINVGLPTIEEISMAIRQIKNQIATLRVIVEQSIEWNSSLYINFIDYEKAFDSVDRITLWKLLRHYGVPPKIVNIIQSSYDGLHCKIVHGGQLTKSFEVKTGVRQGCLLSPFLFLLVIDWIMKTSTSEGKHGIQWTSRMQLDDLDIADDLALLSQTQQQMQEKTTSVAAASAEKGFNIHKRKSKVLRYNTACTNPTTIDGKDLEDVKTFTYLGSIIDEQGGSDADVKARIGKARAAYLQLRNFWNSKQLLTNTKQRRTVGENKQDPSGGRNQEEALEVDRTHIEESTQLRHKASSNMESSRLKKNRTTKEHITPAKGDRHEKNEQELNGIRKGGPGQSGLENAGRRPMPHWE</sequence>
<proteinExistence type="predicted"/>
<reference evidence="2 3" key="1">
    <citation type="submission" date="2018-11" db="EMBL/GenBank/DDBJ databases">
        <authorList>
            <consortium name="Pathogen Informatics"/>
        </authorList>
    </citation>
    <scope>NUCLEOTIDE SEQUENCE [LARGE SCALE GENOMIC DNA]</scope>
    <source>
        <strain evidence="2 3">Zambia</strain>
    </source>
</reference>
<accession>A0A183N2R5</accession>
<dbReference type="PANTHER" id="PTHR47027">
    <property type="entry name" value="REVERSE TRANSCRIPTASE DOMAIN-CONTAINING PROTEIN"/>
    <property type="match status" value="1"/>
</dbReference>
<organism evidence="2 3">
    <name type="scientific">Schistosoma margrebowiei</name>
    <dbReference type="NCBI Taxonomy" id="48269"/>
    <lineage>
        <taxon>Eukaryota</taxon>
        <taxon>Metazoa</taxon>
        <taxon>Spiralia</taxon>
        <taxon>Lophotrochozoa</taxon>
        <taxon>Platyhelminthes</taxon>
        <taxon>Trematoda</taxon>
        <taxon>Digenea</taxon>
        <taxon>Strigeidida</taxon>
        <taxon>Schistosomatoidea</taxon>
        <taxon>Schistosomatidae</taxon>
        <taxon>Schistosoma</taxon>
    </lineage>
</organism>
<feature type="compositionally biased region" description="Basic and acidic residues" evidence="1">
    <location>
        <begin position="603"/>
        <end position="620"/>
    </location>
</feature>